<proteinExistence type="predicted"/>
<evidence type="ECO:0000313" key="2">
    <source>
        <dbReference type="Proteomes" id="UP000821865"/>
    </source>
</evidence>
<sequence>MDARTGKSLRLRLQDSRRSWFTLAMCTVMLHTATLGNRSQGALYVGMREHFGASHSDASFPPSLQSSLCLVGGIFTSLLCEVVSLRHMALGCSLISSLALIVCYFGVTVSFISFFFGAVQGLAASGMFVVTSVVVGEYFVRWRATAYAISSAAKSSHFLTPFAANHIRVHYGTPEIFLLLGALSLNGFVAALLVRTPPWRLKRKGAVPTCSIPGATNEQSLKSVQDKRADVTPAGIDISVTSDVAGATESLLRDIPEGQQASGACRTLDDIETSLPGQSLLVAYPCKVSITCIKVQHIDDGCPAISISRSATPWCKIMAFLRNFVSSFVKKNWKVIATPLYLFDTLSFSVQNYSLSNFVLFYLDVTIDCGIDASFAGYLLLAFNVSVVLGGLVIGVVVDRRLLSLNAAVMLGLCGNAAACEGLVWSLSGGQLLACAVVQGLSCGVMAPMACPALIRDFGCENLSLAIGGCYTVMGVVLLGRPPLVGYFKDTLGSYDGIQHIFASLNAFLAIMWMIRLLRSKRTNCT</sequence>
<comment type="caution">
    <text evidence="1">The sequence shown here is derived from an EMBL/GenBank/DDBJ whole genome shotgun (WGS) entry which is preliminary data.</text>
</comment>
<name>A0ACB8D4R7_DERSI</name>
<reference evidence="1" key="1">
    <citation type="submission" date="2020-05" db="EMBL/GenBank/DDBJ databases">
        <title>Large-scale comparative analyses of tick genomes elucidate their genetic diversity and vector capacities.</title>
        <authorList>
            <person name="Jia N."/>
            <person name="Wang J."/>
            <person name="Shi W."/>
            <person name="Du L."/>
            <person name="Sun Y."/>
            <person name="Zhan W."/>
            <person name="Jiang J."/>
            <person name="Wang Q."/>
            <person name="Zhang B."/>
            <person name="Ji P."/>
            <person name="Sakyi L.B."/>
            <person name="Cui X."/>
            <person name="Yuan T."/>
            <person name="Jiang B."/>
            <person name="Yang W."/>
            <person name="Lam T.T.-Y."/>
            <person name="Chang Q."/>
            <person name="Ding S."/>
            <person name="Wang X."/>
            <person name="Zhu J."/>
            <person name="Ruan X."/>
            <person name="Zhao L."/>
            <person name="Wei J."/>
            <person name="Que T."/>
            <person name="Du C."/>
            <person name="Cheng J."/>
            <person name="Dai P."/>
            <person name="Han X."/>
            <person name="Huang E."/>
            <person name="Gao Y."/>
            <person name="Liu J."/>
            <person name="Shao H."/>
            <person name="Ye R."/>
            <person name="Li L."/>
            <person name="Wei W."/>
            <person name="Wang X."/>
            <person name="Wang C."/>
            <person name="Yang T."/>
            <person name="Huo Q."/>
            <person name="Li W."/>
            <person name="Guo W."/>
            <person name="Chen H."/>
            <person name="Zhou L."/>
            <person name="Ni X."/>
            <person name="Tian J."/>
            <person name="Zhou Y."/>
            <person name="Sheng Y."/>
            <person name="Liu T."/>
            <person name="Pan Y."/>
            <person name="Xia L."/>
            <person name="Li J."/>
            <person name="Zhao F."/>
            <person name="Cao W."/>
        </authorList>
    </citation>
    <scope>NUCLEOTIDE SEQUENCE</scope>
    <source>
        <strain evidence="1">Dsil-2018</strain>
    </source>
</reference>
<gene>
    <name evidence="1" type="ORF">HPB49_010529</name>
</gene>
<dbReference type="EMBL" id="CM023472">
    <property type="protein sequence ID" value="KAH7959356.1"/>
    <property type="molecule type" value="Genomic_DNA"/>
</dbReference>
<dbReference type="Proteomes" id="UP000821865">
    <property type="component" value="Chromosome 3"/>
</dbReference>
<evidence type="ECO:0000313" key="1">
    <source>
        <dbReference type="EMBL" id="KAH7959356.1"/>
    </source>
</evidence>
<organism evidence="1 2">
    <name type="scientific">Dermacentor silvarum</name>
    <name type="common">Tick</name>
    <dbReference type="NCBI Taxonomy" id="543639"/>
    <lineage>
        <taxon>Eukaryota</taxon>
        <taxon>Metazoa</taxon>
        <taxon>Ecdysozoa</taxon>
        <taxon>Arthropoda</taxon>
        <taxon>Chelicerata</taxon>
        <taxon>Arachnida</taxon>
        <taxon>Acari</taxon>
        <taxon>Parasitiformes</taxon>
        <taxon>Ixodida</taxon>
        <taxon>Ixodoidea</taxon>
        <taxon>Ixodidae</taxon>
        <taxon>Rhipicephalinae</taxon>
        <taxon>Dermacentor</taxon>
    </lineage>
</organism>
<protein>
    <submittedName>
        <fullName evidence="1">Uncharacterized protein</fullName>
    </submittedName>
</protein>
<accession>A0ACB8D4R7</accession>
<keyword evidence="2" id="KW-1185">Reference proteome</keyword>